<gene>
    <name evidence="15" type="primary">recB</name>
    <name evidence="19" type="ORF">IP93_01882</name>
</gene>
<comment type="function">
    <text evidence="15">A helicase/nuclease that prepares dsDNA breaks (DSB) for recombinational DNA repair. Binds to DSBs and unwinds DNA via a highly rapid and processive ATP-dependent bidirectional helicase activity. Unwinds dsDNA until it encounters a Chi (crossover hotspot instigator) sequence from the 3' direction. Cuts ssDNA a few nucleotides 3' to the Chi site. The properties and activities of the enzyme are changed at Chi. The Chi-altered holoenzyme produces a long 3'-ssDNA overhang and facilitates RecA-binding to the ssDNA for homologous DNA recombination and repair. Holoenzyme degrades any linearized DNA that is unable to undergo homologous recombination. In the holoenzyme this subunit contributes ATPase, 3'-5' helicase, exonuclease activity and loads RecA onto ssDNA.</text>
</comment>
<feature type="binding site" evidence="15">
    <location>
        <position position="1091"/>
    </location>
    <ligand>
        <name>Mg(2+)</name>
        <dbReference type="ChEBI" id="CHEBI:18420"/>
    </ligand>
</feature>
<dbReference type="GO" id="GO:0043138">
    <property type="term" value="F:3'-5' DNA helicase activity"/>
    <property type="evidence" value="ECO:0007669"/>
    <property type="project" value="UniProtKB-UniRule"/>
</dbReference>
<feature type="region of interest" description="Nuclease activity, interacts with RecD and RecA" evidence="15">
    <location>
        <begin position="889"/>
        <end position="1200"/>
    </location>
</feature>
<protein>
    <recommendedName>
        <fullName evidence="15">RecBCD enzyme subunit RecB</fullName>
        <ecNumber evidence="15">3.1.11.5</ecNumber>
        <ecNumber evidence="15">5.6.2.4</ecNumber>
    </recommendedName>
    <alternativeName>
        <fullName evidence="15">DNA 3'-5' helicase subunit RecB</fullName>
    </alternativeName>
    <alternativeName>
        <fullName evidence="15">Exonuclease V subunit RecB</fullName>
        <shortName evidence="15">ExoV subunit RecB</shortName>
    </alternativeName>
    <alternativeName>
        <fullName evidence="15">Helicase/nuclease RecBCD subunit RecB</fullName>
    </alternativeName>
</protein>
<keyword evidence="3 15" id="KW-0547">Nucleotide-binding</keyword>
<keyword evidence="5 15" id="KW-0378">Hydrolase</keyword>
<dbReference type="PANTHER" id="PTHR11070">
    <property type="entry name" value="UVRD / RECB / PCRA DNA HELICASE FAMILY MEMBER"/>
    <property type="match status" value="1"/>
</dbReference>
<dbReference type="AlphaFoldDB" id="A0A562LRN1"/>
<dbReference type="GO" id="GO:0005829">
    <property type="term" value="C:cytosol"/>
    <property type="evidence" value="ECO:0007669"/>
    <property type="project" value="TreeGrafter"/>
</dbReference>
<evidence type="ECO:0000256" key="10">
    <source>
        <dbReference type="ARBA" id="ARBA00023125"/>
    </source>
</evidence>
<evidence type="ECO:0000256" key="4">
    <source>
        <dbReference type="ARBA" id="ARBA00022763"/>
    </source>
</evidence>
<dbReference type="EC" id="5.6.2.4" evidence="15"/>
<evidence type="ECO:0000256" key="16">
    <source>
        <dbReference type="PROSITE-ProRule" id="PRU00560"/>
    </source>
</evidence>
<dbReference type="GO" id="GO:0016887">
    <property type="term" value="F:ATP hydrolysis activity"/>
    <property type="evidence" value="ECO:0007669"/>
    <property type="project" value="RHEA"/>
</dbReference>
<dbReference type="InterPro" id="IPR000212">
    <property type="entry name" value="DNA_helicase_UvrD/REP"/>
</dbReference>
<feature type="region of interest" description="DNA-binding and helicase activity, interacts with RecC" evidence="15">
    <location>
        <begin position="1"/>
        <end position="849"/>
    </location>
</feature>
<dbReference type="InterPro" id="IPR011604">
    <property type="entry name" value="PDDEXK-like_dom_sf"/>
</dbReference>
<keyword evidence="10 15" id="KW-0238">DNA-binding</keyword>
<dbReference type="InterPro" id="IPR011335">
    <property type="entry name" value="Restrct_endonuc-II-like"/>
</dbReference>
<keyword evidence="9 15" id="KW-0460">Magnesium</keyword>
<dbReference type="GO" id="GO:0000287">
    <property type="term" value="F:magnesium ion binding"/>
    <property type="evidence" value="ECO:0007669"/>
    <property type="project" value="UniProtKB-UniRule"/>
</dbReference>
<dbReference type="CDD" id="cd22352">
    <property type="entry name" value="RecB_C-like"/>
    <property type="match status" value="1"/>
</dbReference>
<keyword evidence="4 15" id="KW-0227">DNA damage</keyword>
<comment type="catalytic activity">
    <reaction evidence="15">
        <text>Exonucleolytic cleavage (in the presence of ATP) in either 5'- to 3'- or 3'- to 5'-direction to yield 5'-phosphooligonucleotides.</text>
        <dbReference type="EC" id="3.1.11.5"/>
    </reaction>
</comment>
<dbReference type="InterPro" id="IPR027417">
    <property type="entry name" value="P-loop_NTPase"/>
</dbReference>
<keyword evidence="8 15" id="KW-0067">ATP-binding</keyword>
<reference evidence="19 20" key="1">
    <citation type="journal article" date="2015" name="Stand. Genomic Sci.">
        <title>Genomic Encyclopedia of Bacterial and Archaeal Type Strains, Phase III: the genomes of soil and plant-associated and newly described type strains.</title>
        <authorList>
            <person name="Whitman W.B."/>
            <person name="Woyke T."/>
            <person name="Klenk H.P."/>
            <person name="Zhou Y."/>
            <person name="Lilburn T.G."/>
            <person name="Beck B.J."/>
            <person name="De Vos P."/>
            <person name="Vandamme P."/>
            <person name="Eisen J.A."/>
            <person name="Garrity G."/>
            <person name="Hugenholtz P."/>
            <person name="Kyrpides N.C."/>
        </authorList>
    </citation>
    <scope>NUCLEOTIDE SEQUENCE [LARGE SCALE GENOMIC DNA]</scope>
    <source>
        <strain evidence="19 20">CGMCC 1.10136</strain>
    </source>
</reference>
<dbReference type="Pfam" id="PF00580">
    <property type="entry name" value="UvrD-helicase"/>
    <property type="match status" value="1"/>
</dbReference>
<dbReference type="Proteomes" id="UP000316471">
    <property type="component" value="Unassembled WGS sequence"/>
</dbReference>
<evidence type="ECO:0000256" key="8">
    <source>
        <dbReference type="ARBA" id="ARBA00022840"/>
    </source>
</evidence>
<name>A0A562LRN1_9GAMM</name>
<evidence type="ECO:0000256" key="6">
    <source>
        <dbReference type="ARBA" id="ARBA00022806"/>
    </source>
</evidence>
<evidence type="ECO:0000256" key="5">
    <source>
        <dbReference type="ARBA" id="ARBA00022801"/>
    </source>
</evidence>
<evidence type="ECO:0000256" key="7">
    <source>
        <dbReference type="ARBA" id="ARBA00022839"/>
    </source>
</evidence>
<keyword evidence="6 15" id="KW-0347">Helicase</keyword>
<sequence>MTEARDWRQLTLRGNGRALVEASAGTGKTWTIGALYLRLLLETRDGEPPLSPRQIVVATYTNAAADELRRRLRTRLLDTLDLALRGFDAAPDPHHTDLDWLHARWLDRKARIDDTARLQLALAELDLAPVSTLHRLCARILADHPFAAGAAFRMPEMVDSRQLVDALADDLWRVVQSPTPLPPDTERVRAAAHALAKPLVRKDLSALLQGLVAPGVHVPVPEVEEDHWPSEQVAPLRLLAQDDAVLNKKAVLRRLLAQLAELIETKGDPGAWMASEDRGKLADNARNRTGVLKAAVDRPDVIATLDFAAAFAERLQAFQTHRHARFLSAVQAWARTELDRRLATAGQLGFDDLLTTVHAALQPAPDGSRALADALFATWPVALIDEFQDTDPVQYGILDAIYRDNNGAPRGRLVVIGDPKQAIYRFRGGDIHTYERAKAYVAEQDRLTLDVNHRSSADYVEAVNQFYNAVGAQLGAPASRTSIAFEPVKASGRRDATPYRGPESAGEHCLVLHRADPDEDEGGDLDALRSCANRIAILLDPVGGHAIADEALQASDLCVLVPNNWHARRMLELLRERGVPCVQRGRHGVFDDNDVATDLLVVLHAVIHCREPAPLRAALATGLWGTGYQALRALRDDTARWQQEVVRFHRWQRLWRERGVLAVVTALIDEVARAHLDTRDGHRVLTDLRHLGELLQAQEEQADGPESVLKWMQQRLDGAKNGDEDEADATALRIESDARCVQVMTLHGSKGLEFNLVMLPLMWAHRGKQKHNAKGVRTLSAADGTRRVVLDESGRAEVEREEQDERYRVLYVALTRAVHACHVWLDPALDANASDPLASPLALATPQLDTSTLHALAADRIAVVEGWKAPRTTVATPPTRVRTGDEARAWPVLPDTPLPARHSFTTLTARRRAFEADPWAAAGDERDVATVADDLPVTARTPHPDLDSLLGVAGADFGNAVHGILELRAPGQPLAAHRTLMLEQLAKYNVRHRELDADALADRLLPRLQAVLDTRLDGADLRLAALPAHALRAELEFNYALDGASLDRLRAACEQLGHPDLIPARTPVLAGLMNGKIDLVFEHGGRFHVLDWKGNDLGDGSSACLEDYAPDALERKMDATRYRFQALLYTVAVERYLRERLGDAYQRARHLGDCWYLFVRATGLHLPDGRACGIWHHRFDDALLDAVQAALSTVAAQEAA</sequence>
<dbReference type="InterPro" id="IPR038726">
    <property type="entry name" value="PDDEXK_AddAB-type"/>
</dbReference>
<evidence type="ECO:0000256" key="13">
    <source>
        <dbReference type="ARBA" id="ARBA00034617"/>
    </source>
</evidence>
<dbReference type="HAMAP" id="MF_01485">
    <property type="entry name" value="RecB"/>
    <property type="match status" value="1"/>
</dbReference>
<dbReference type="SUPFAM" id="SSF52980">
    <property type="entry name" value="Restriction endonuclease-like"/>
    <property type="match status" value="1"/>
</dbReference>
<feature type="binding site" evidence="16">
    <location>
        <begin position="22"/>
        <end position="29"/>
    </location>
    <ligand>
        <name>ATP</name>
        <dbReference type="ChEBI" id="CHEBI:30616"/>
    </ligand>
</feature>
<evidence type="ECO:0000256" key="2">
    <source>
        <dbReference type="ARBA" id="ARBA00022723"/>
    </source>
</evidence>
<dbReference type="Gene3D" id="3.90.320.10">
    <property type="match status" value="1"/>
</dbReference>
<dbReference type="GO" id="GO:0005524">
    <property type="term" value="F:ATP binding"/>
    <property type="evidence" value="ECO:0007669"/>
    <property type="project" value="UniProtKB-UniRule"/>
</dbReference>
<organism evidence="19 20">
    <name type="scientific">Aerolutibacter ruishenii</name>
    <dbReference type="NCBI Taxonomy" id="686800"/>
    <lineage>
        <taxon>Bacteria</taxon>
        <taxon>Pseudomonadati</taxon>
        <taxon>Pseudomonadota</taxon>
        <taxon>Gammaproteobacteria</taxon>
        <taxon>Lysobacterales</taxon>
        <taxon>Lysobacteraceae</taxon>
        <taxon>Aerolutibacter</taxon>
    </lineage>
</organism>
<feature type="domain" description="UvrD-like helicase ATP-binding" evidence="17">
    <location>
        <begin position="1"/>
        <end position="456"/>
    </location>
</feature>
<feature type="active site" description="For nuclease activity" evidence="15">
    <location>
        <position position="1091"/>
    </location>
</feature>
<evidence type="ECO:0000256" key="11">
    <source>
        <dbReference type="ARBA" id="ARBA00023204"/>
    </source>
</evidence>
<evidence type="ECO:0000256" key="15">
    <source>
        <dbReference type="HAMAP-Rule" id="MF_01485"/>
    </source>
</evidence>
<comment type="catalytic activity">
    <reaction evidence="14 15">
        <text>ATP + H2O = ADP + phosphate + H(+)</text>
        <dbReference type="Rhea" id="RHEA:13065"/>
        <dbReference type="ChEBI" id="CHEBI:15377"/>
        <dbReference type="ChEBI" id="CHEBI:15378"/>
        <dbReference type="ChEBI" id="CHEBI:30616"/>
        <dbReference type="ChEBI" id="CHEBI:43474"/>
        <dbReference type="ChEBI" id="CHEBI:456216"/>
        <dbReference type="EC" id="5.6.2.4"/>
    </reaction>
</comment>
<dbReference type="InterPro" id="IPR014016">
    <property type="entry name" value="UvrD-like_ATP-bd"/>
</dbReference>
<comment type="domain">
    <text evidence="15">The N-terminal DNA-binding domain is a ssDNA-dependent ATPase and has ATP-dependent 3'-5' helicase function. This domain interacts with RecC.</text>
</comment>
<keyword evidence="2 15" id="KW-0479">Metal-binding</keyword>
<dbReference type="RefSeq" id="WP_144814878.1">
    <property type="nucleotide sequence ID" value="NZ_VLKP01000007.1"/>
</dbReference>
<comment type="subunit">
    <text evidence="15">Heterotrimer of RecB, RecC and RecD. All subunits contribute to DNA-binding. Interacts with RecA.</text>
</comment>
<evidence type="ECO:0000256" key="14">
    <source>
        <dbReference type="ARBA" id="ARBA00048988"/>
    </source>
</evidence>
<dbReference type="PROSITE" id="PS51217">
    <property type="entry name" value="UVRD_HELICASE_CTER"/>
    <property type="match status" value="1"/>
</dbReference>
<dbReference type="SUPFAM" id="SSF52540">
    <property type="entry name" value="P-loop containing nucleoside triphosphate hydrolases"/>
    <property type="match status" value="1"/>
</dbReference>
<dbReference type="Gene3D" id="3.40.50.300">
    <property type="entry name" value="P-loop containing nucleotide triphosphate hydrolases"/>
    <property type="match status" value="2"/>
</dbReference>
<dbReference type="Pfam" id="PF12705">
    <property type="entry name" value="PDDEXK_1"/>
    <property type="match status" value="1"/>
</dbReference>
<dbReference type="GO" id="GO:0003677">
    <property type="term" value="F:DNA binding"/>
    <property type="evidence" value="ECO:0007669"/>
    <property type="project" value="UniProtKB-UniRule"/>
</dbReference>
<feature type="binding site" evidence="15">
    <location>
        <position position="1078"/>
    </location>
    <ligand>
        <name>Mg(2+)</name>
        <dbReference type="ChEBI" id="CHEBI:18420"/>
    </ligand>
</feature>
<dbReference type="Gene3D" id="1.10.3170.10">
    <property type="entry name" value="Recbcd, chain B, domain 2"/>
    <property type="match status" value="1"/>
</dbReference>
<dbReference type="EC" id="3.1.11.5" evidence="15"/>
<dbReference type="GO" id="GO:0009338">
    <property type="term" value="C:exodeoxyribonuclease V complex"/>
    <property type="evidence" value="ECO:0007669"/>
    <property type="project" value="TreeGrafter"/>
</dbReference>
<evidence type="ECO:0000313" key="20">
    <source>
        <dbReference type="Proteomes" id="UP000316471"/>
    </source>
</evidence>
<evidence type="ECO:0000313" key="19">
    <source>
        <dbReference type="EMBL" id="TWI10304.1"/>
    </source>
</evidence>
<evidence type="ECO:0000256" key="3">
    <source>
        <dbReference type="ARBA" id="ARBA00022741"/>
    </source>
</evidence>
<keyword evidence="7 15" id="KW-0269">Exonuclease</keyword>
<dbReference type="OrthoDB" id="9810135at2"/>
<evidence type="ECO:0000256" key="1">
    <source>
        <dbReference type="ARBA" id="ARBA00022722"/>
    </source>
</evidence>
<comment type="domain">
    <text evidence="15">The C-terminal domain has nuclease activity and interacts with RecD. It interacts with RecA, facilitating its loading onto ssDNA.</text>
</comment>
<proteinExistence type="inferred from homology"/>
<keyword evidence="11 15" id="KW-0234">DNA repair</keyword>
<dbReference type="InterPro" id="IPR014017">
    <property type="entry name" value="DNA_helicase_UvrD-like_C"/>
</dbReference>
<comment type="similarity">
    <text evidence="15">Belongs to the helicase family. UvrD subfamily.</text>
</comment>
<dbReference type="Gene3D" id="1.10.486.10">
    <property type="entry name" value="PCRA, domain 4"/>
    <property type="match status" value="1"/>
</dbReference>
<keyword evidence="12 15" id="KW-0413">Isomerase</keyword>
<dbReference type="GO" id="GO:0008854">
    <property type="term" value="F:exodeoxyribonuclease V activity"/>
    <property type="evidence" value="ECO:0007669"/>
    <property type="project" value="UniProtKB-EC"/>
</dbReference>
<dbReference type="PROSITE" id="PS51198">
    <property type="entry name" value="UVRD_HELICASE_ATP_BIND"/>
    <property type="match status" value="1"/>
</dbReference>
<dbReference type="PANTHER" id="PTHR11070:SF23">
    <property type="entry name" value="RECBCD ENZYME SUBUNIT RECB"/>
    <property type="match status" value="1"/>
</dbReference>
<dbReference type="GO" id="GO:0000724">
    <property type="term" value="P:double-strand break repair via homologous recombination"/>
    <property type="evidence" value="ECO:0007669"/>
    <property type="project" value="UniProtKB-UniRule"/>
</dbReference>
<comment type="cofactor">
    <cofactor evidence="15">
        <name>Mg(2+)</name>
        <dbReference type="ChEBI" id="CHEBI:18420"/>
    </cofactor>
    <text evidence="15">Binds 1 Mg(2+) ion per subunit.</text>
</comment>
<feature type="domain" description="UvrD-like helicase C-terminal" evidence="18">
    <location>
        <begin position="478"/>
        <end position="751"/>
    </location>
</feature>
<dbReference type="InterPro" id="IPR004586">
    <property type="entry name" value="RecB"/>
</dbReference>
<keyword evidence="20" id="KW-1185">Reference proteome</keyword>
<comment type="catalytic activity">
    <reaction evidence="13 15">
        <text>Couples ATP hydrolysis with the unwinding of duplex DNA by translocating in the 3'-5' direction.</text>
        <dbReference type="EC" id="5.6.2.4"/>
    </reaction>
</comment>
<evidence type="ECO:0000256" key="12">
    <source>
        <dbReference type="ARBA" id="ARBA00023235"/>
    </source>
</evidence>
<feature type="binding site" evidence="15">
    <location>
        <position position="962"/>
    </location>
    <ligand>
        <name>Mg(2+)</name>
        <dbReference type="ChEBI" id="CHEBI:18420"/>
    </ligand>
</feature>
<evidence type="ECO:0000259" key="18">
    <source>
        <dbReference type="PROSITE" id="PS51217"/>
    </source>
</evidence>
<comment type="miscellaneous">
    <text evidence="15">In the RecBCD complex, RecB has a slow 3'-5' helicase, an exonuclease activity and loads RecA onto ssDNA, RecD has a fast 5'-3' helicase activity, while RecC stimulates the ATPase and processivity of the RecB helicase and contributes to recognition of the Chi site.</text>
</comment>
<keyword evidence="1 15" id="KW-0540">Nuclease</keyword>
<dbReference type="Pfam" id="PF13361">
    <property type="entry name" value="UvrD_C"/>
    <property type="match status" value="1"/>
</dbReference>
<evidence type="ECO:0000259" key="17">
    <source>
        <dbReference type="PROSITE" id="PS51198"/>
    </source>
</evidence>
<accession>A0A562LRN1</accession>
<evidence type="ECO:0000256" key="9">
    <source>
        <dbReference type="ARBA" id="ARBA00022842"/>
    </source>
</evidence>
<comment type="caution">
    <text evidence="19">The sequence shown here is derived from an EMBL/GenBank/DDBJ whole genome shotgun (WGS) entry which is preliminary data.</text>
</comment>
<dbReference type="EMBL" id="VLKP01000007">
    <property type="protein sequence ID" value="TWI10304.1"/>
    <property type="molecule type" value="Genomic_DNA"/>
</dbReference>